<evidence type="ECO:0000256" key="2">
    <source>
        <dbReference type="PROSITE-ProRule" id="PRU00335"/>
    </source>
</evidence>
<gene>
    <name evidence="4" type="ORF">AP75_07880</name>
</gene>
<proteinExistence type="predicted"/>
<feature type="domain" description="HTH tetR-type" evidence="3">
    <location>
        <begin position="7"/>
        <end position="67"/>
    </location>
</feature>
<dbReference type="AlphaFoldDB" id="A0A246B993"/>
<evidence type="ECO:0000256" key="1">
    <source>
        <dbReference type="ARBA" id="ARBA00023125"/>
    </source>
</evidence>
<dbReference type="PRINTS" id="PR00455">
    <property type="entry name" value="HTHTETR"/>
</dbReference>
<dbReference type="SUPFAM" id="SSF46689">
    <property type="entry name" value="Homeodomain-like"/>
    <property type="match status" value="1"/>
</dbReference>
<accession>A0A246B993</accession>
<evidence type="ECO:0000313" key="5">
    <source>
        <dbReference type="Proteomes" id="UP000197587"/>
    </source>
</evidence>
<dbReference type="InterPro" id="IPR009057">
    <property type="entry name" value="Homeodomain-like_sf"/>
</dbReference>
<reference evidence="4 5" key="1">
    <citation type="submission" date="2017-05" db="EMBL/GenBank/DDBJ databases">
        <title>Genome of Chryseobacterium haifense.</title>
        <authorList>
            <person name="Newman J.D."/>
        </authorList>
    </citation>
    <scope>NUCLEOTIDE SEQUENCE [LARGE SCALE GENOMIC DNA]</scope>
    <source>
        <strain evidence="4 5">DSM 19056</strain>
    </source>
</reference>
<organism evidence="4 5">
    <name type="scientific">Kaistella haifensis DSM 19056</name>
    <dbReference type="NCBI Taxonomy" id="1450526"/>
    <lineage>
        <taxon>Bacteria</taxon>
        <taxon>Pseudomonadati</taxon>
        <taxon>Bacteroidota</taxon>
        <taxon>Flavobacteriia</taxon>
        <taxon>Flavobacteriales</taxon>
        <taxon>Weeksellaceae</taxon>
        <taxon>Chryseobacterium group</taxon>
        <taxon>Kaistella</taxon>
    </lineage>
</organism>
<keyword evidence="5" id="KW-1185">Reference proteome</keyword>
<sequence>MKYSGTDNTEKRIETAAMQLFFTRGVDAVSIRDIAKAAECNSSMIHYYFRTKEKLLYFIVERTTADTVTLVDEEIKQKKSSEQLNAFIDKFFNWALLNRYGFDVLFINGISEYKESLSDLIRERREVVFSQYKKMIKPLFAINDQELLFSFYTFLGTIKMYLLLAPEGEKNHLEQINGFRKYLHKVMDNILVI</sequence>
<dbReference type="Proteomes" id="UP000197587">
    <property type="component" value="Unassembled WGS sequence"/>
</dbReference>
<protein>
    <submittedName>
        <fullName evidence="4">TetR family transcriptional regulator</fullName>
    </submittedName>
</protein>
<evidence type="ECO:0000313" key="4">
    <source>
        <dbReference type="EMBL" id="OWK98092.1"/>
    </source>
</evidence>
<dbReference type="Pfam" id="PF00440">
    <property type="entry name" value="TetR_N"/>
    <property type="match status" value="1"/>
</dbReference>
<dbReference type="PROSITE" id="PS50977">
    <property type="entry name" value="HTH_TETR_2"/>
    <property type="match status" value="1"/>
</dbReference>
<name>A0A246B993_9FLAO</name>
<dbReference type="InterPro" id="IPR001647">
    <property type="entry name" value="HTH_TetR"/>
</dbReference>
<feature type="DNA-binding region" description="H-T-H motif" evidence="2">
    <location>
        <begin position="30"/>
        <end position="49"/>
    </location>
</feature>
<dbReference type="RefSeq" id="WP_031504083.1">
    <property type="nucleotide sequence ID" value="NZ_JASZ02000014.1"/>
</dbReference>
<dbReference type="PANTHER" id="PTHR43479:SF11">
    <property type="entry name" value="ACREF_ENVCD OPERON REPRESSOR-RELATED"/>
    <property type="match status" value="1"/>
</dbReference>
<evidence type="ECO:0000259" key="3">
    <source>
        <dbReference type="PROSITE" id="PS50977"/>
    </source>
</evidence>
<dbReference type="EMBL" id="JASZ02000014">
    <property type="protein sequence ID" value="OWK98092.1"/>
    <property type="molecule type" value="Genomic_DNA"/>
</dbReference>
<dbReference type="PANTHER" id="PTHR43479">
    <property type="entry name" value="ACREF/ENVCD OPERON REPRESSOR-RELATED"/>
    <property type="match status" value="1"/>
</dbReference>
<keyword evidence="1 2" id="KW-0238">DNA-binding</keyword>
<dbReference type="GO" id="GO:0003677">
    <property type="term" value="F:DNA binding"/>
    <property type="evidence" value="ECO:0007669"/>
    <property type="project" value="UniProtKB-UniRule"/>
</dbReference>
<comment type="caution">
    <text evidence="4">The sequence shown here is derived from an EMBL/GenBank/DDBJ whole genome shotgun (WGS) entry which is preliminary data.</text>
</comment>
<dbReference type="Gene3D" id="1.10.357.10">
    <property type="entry name" value="Tetracycline Repressor, domain 2"/>
    <property type="match status" value="1"/>
</dbReference>
<dbReference type="InterPro" id="IPR050624">
    <property type="entry name" value="HTH-type_Tx_Regulator"/>
</dbReference>